<dbReference type="PANTHER" id="PTHR31807">
    <property type="entry name" value="AUGMIN FAMILY MEMBER"/>
    <property type="match status" value="1"/>
</dbReference>
<reference evidence="4" key="1">
    <citation type="submission" date="2025-08" db="UniProtKB">
        <authorList>
            <consortium name="RefSeq"/>
        </authorList>
    </citation>
    <scope>IDENTIFICATION</scope>
    <source>
        <tissue evidence="4">Leaf</tissue>
    </source>
</reference>
<dbReference type="RefSeq" id="XP_021281894.1">
    <property type="nucleotide sequence ID" value="XM_021426219.1"/>
</dbReference>
<dbReference type="GO" id="GO:0005737">
    <property type="term" value="C:cytoplasm"/>
    <property type="evidence" value="ECO:0007669"/>
    <property type="project" value="TreeGrafter"/>
</dbReference>
<dbReference type="Pfam" id="PF04484">
    <property type="entry name" value="QWRF"/>
    <property type="match status" value="1"/>
</dbReference>
<dbReference type="GO" id="GO:0005880">
    <property type="term" value="C:nuclear microtubule"/>
    <property type="evidence" value="ECO:0007669"/>
    <property type="project" value="TreeGrafter"/>
</dbReference>
<comment type="similarity">
    <text evidence="1">Belongs to the QWRF family.</text>
</comment>
<gene>
    <name evidence="4" type="primary">LOC110414806</name>
</gene>
<feature type="compositionally biased region" description="Low complexity" evidence="2">
    <location>
        <begin position="78"/>
        <end position="88"/>
    </location>
</feature>
<evidence type="ECO:0000256" key="2">
    <source>
        <dbReference type="SAM" id="MobiDB-lite"/>
    </source>
</evidence>
<dbReference type="GO" id="GO:0008017">
    <property type="term" value="F:microtubule binding"/>
    <property type="evidence" value="ECO:0007669"/>
    <property type="project" value="TreeGrafter"/>
</dbReference>
<keyword evidence="3" id="KW-1185">Reference proteome</keyword>
<evidence type="ECO:0000256" key="1">
    <source>
        <dbReference type="ARBA" id="ARBA00010016"/>
    </source>
</evidence>
<dbReference type="GO" id="GO:0051225">
    <property type="term" value="P:spindle assembly"/>
    <property type="evidence" value="ECO:0007669"/>
    <property type="project" value="TreeGrafter"/>
</dbReference>
<feature type="compositionally biased region" description="Polar residues" evidence="2">
    <location>
        <begin position="271"/>
        <end position="285"/>
    </location>
</feature>
<dbReference type="PANTHER" id="PTHR31807:SF31">
    <property type="entry name" value="QWRF MOTIF PROTEIN (DUF566)-RELATED"/>
    <property type="match status" value="1"/>
</dbReference>
<feature type="region of interest" description="Disordered" evidence="2">
    <location>
        <begin position="1"/>
        <end position="185"/>
    </location>
</feature>
<feature type="region of interest" description="Disordered" evidence="2">
    <location>
        <begin position="228"/>
        <end position="248"/>
    </location>
</feature>
<dbReference type="OrthoDB" id="774923at2759"/>
<dbReference type="Proteomes" id="UP000504621">
    <property type="component" value="Unplaced"/>
</dbReference>
<sequence>MKSDDEPAVAEHSLKPRRSKSREVCSRFLSPTSTPPHDSVLRSPNKALSPLRRKSTSVDTRKHRSLEEPSGLLRGLWPSSTPSTSSTSNGKLDTLADHLGNERLNDFLERKSHEKRTNNGSFSLTRQRSHTEFSRFVENEKQSAKENHRPSLVLGGSMRYTAKLGFPKKPSSSSTSLSSTSSSPNIFPGRFSVDESVLYKRSSSSSQRKSDFLTDDNFVLDSESEFSDQCSASNNNSPAITKTNSSLSSRKCGIDVSSKYLQEVPARNRPRGTTSDSSILNPVSADSSPKVNKKFTIKNAIRRANSLTGHGTATSQWALSPGRSGSPPMSVENKVVKPMSFSSLKPPSSPSRNRGVEKLLNLGLMDLFKSKKPSALQVGSGDVESVHQLRLIHNRLMQWRYANARADAVNKNTSNQVENYLLSGWNSTVKLQHSVLQKKLKLQKEKLEIKMDFILQSQMKALESWADMERQHLASISMTKECLHSVVCKVPLIEGAKVDAQSASMALRHTSDLTASIKSMLSAFSPVTEKTVSLLSELAEVVAQEKLLIEECLELFRMISILETQEKSLMCYVIQLNSQQRQMQQQQQGHQEILQ</sequence>
<feature type="compositionally biased region" description="Low complexity" evidence="2">
    <location>
        <begin position="171"/>
        <end position="183"/>
    </location>
</feature>
<feature type="compositionally biased region" description="Basic and acidic residues" evidence="2">
    <location>
        <begin position="94"/>
        <end position="117"/>
    </location>
</feature>
<evidence type="ECO:0000313" key="4">
    <source>
        <dbReference type="RefSeq" id="XP_021281894.1"/>
    </source>
</evidence>
<name>A0A6J1A5A8_9ROSI</name>
<protein>
    <submittedName>
        <fullName evidence="4">QWRF motif-containing protein 3</fullName>
    </submittedName>
</protein>
<dbReference type="GeneID" id="110414806"/>
<evidence type="ECO:0000313" key="3">
    <source>
        <dbReference type="Proteomes" id="UP000504621"/>
    </source>
</evidence>
<feature type="compositionally biased region" description="Basic and acidic residues" evidence="2">
    <location>
        <begin position="129"/>
        <end position="149"/>
    </location>
</feature>
<accession>A0A6J1A5A8</accession>
<feature type="region of interest" description="Disordered" evidence="2">
    <location>
        <begin position="264"/>
        <end position="285"/>
    </location>
</feature>
<dbReference type="InterPro" id="IPR007573">
    <property type="entry name" value="QWRF"/>
</dbReference>
<proteinExistence type="inferred from homology"/>
<dbReference type="AlphaFoldDB" id="A0A6J1A5A8"/>
<organism evidence="3 4">
    <name type="scientific">Herrania umbratica</name>
    <dbReference type="NCBI Taxonomy" id="108875"/>
    <lineage>
        <taxon>Eukaryota</taxon>
        <taxon>Viridiplantae</taxon>
        <taxon>Streptophyta</taxon>
        <taxon>Embryophyta</taxon>
        <taxon>Tracheophyta</taxon>
        <taxon>Spermatophyta</taxon>
        <taxon>Magnoliopsida</taxon>
        <taxon>eudicotyledons</taxon>
        <taxon>Gunneridae</taxon>
        <taxon>Pentapetalae</taxon>
        <taxon>rosids</taxon>
        <taxon>malvids</taxon>
        <taxon>Malvales</taxon>
        <taxon>Malvaceae</taxon>
        <taxon>Byttnerioideae</taxon>
        <taxon>Herrania</taxon>
    </lineage>
</organism>